<sequence length="122" mass="14352">MSETVQFVNRVIYHPPRQSTEILFGSAELILVSDTNRVRNRKMKCKCYCSCLCCVLAESMTADEEAFSELNRKKDERTDWHHYWIRRRQGMRSFLPNVGLKSKCGPARRSNRTSPSIIFIYR</sequence>
<evidence type="ECO:0000313" key="2">
    <source>
        <dbReference type="Proteomes" id="UP001054945"/>
    </source>
</evidence>
<gene>
    <name evidence="1" type="ORF">CEXT_755441</name>
</gene>
<accession>A0AAV4MX27</accession>
<dbReference type="Proteomes" id="UP001054945">
    <property type="component" value="Unassembled WGS sequence"/>
</dbReference>
<evidence type="ECO:0000313" key="1">
    <source>
        <dbReference type="EMBL" id="GIX75509.1"/>
    </source>
</evidence>
<dbReference type="EMBL" id="BPLR01002594">
    <property type="protein sequence ID" value="GIX75509.1"/>
    <property type="molecule type" value="Genomic_DNA"/>
</dbReference>
<comment type="caution">
    <text evidence="1">The sequence shown here is derived from an EMBL/GenBank/DDBJ whole genome shotgun (WGS) entry which is preliminary data.</text>
</comment>
<name>A0AAV4MX27_CAEEX</name>
<reference evidence="1 2" key="1">
    <citation type="submission" date="2021-06" db="EMBL/GenBank/DDBJ databases">
        <title>Caerostris extrusa draft genome.</title>
        <authorList>
            <person name="Kono N."/>
            <person name="Arakawa K."/>
        </authorList>
    </citation>
    <scope>NUCLEOTIDE SEQUENCE [LARGE SCALE GENOMIC DNA]</scope>
</reference>
<organism evidence="1 2">
    <name type="scientific">Caerostris extrusa</name>
    <name type="common">Bark spider</name>
    <name type="synonym">Caerostris bankana</name>
    <dbReference type="NCBI Taxonomy" id="172846"/>
    <lineage>
        <taxon>Eukaryota</taxon>
        <taxon>Metazoa</taxon>
        <taxon>Ecdysozoa</taxon>
        <taxon>Arthropoda</taxon>
        <taxon>Chelicerata</taxon>
        <taxon>Arachnida</taxon>
        <taxon>Araneae</taxon>
        <taxon>Araneomorphae</taxon>
        <taxon>Entelegynae</taxon>
        <taxon>Araneoidea</taxon>
        <taxon>Araneidae</taxon>
        <taxon>Caerostris</taxon>
    </lineage>
</organism>
<protein>
    <submittedName>
        <fullName evidence="1">Uncharacterized protein</fullName>
    </submittedName>
</protein>
<proteinExistence type="predicted"/>
<dbReference type="AlphaFoldDB" id="A0AAV4MX27"/>
<keyword evidence="2" id="KW-1185">Reference proteome</keyword>